<name>A0A448XCN6_9PLAT</name>
<sequence length="207" mass="22706">MASIGSSPVDKEEGRAGSEDSTEIGIISTSSEHYKSSEAIKSHKTIEENTSRSHSDGLQINAEDSKEKLNHLTTSNKLALELAKQLRIIAKALKTAEYKSRISMSSEIFERVEEAARDYLVKCAPLSCIHENPLHSTVVLTSFTLVLGMLTRDCHIVTQSSFHRSYHSLSSPVRSVPSLPGLRVSLDPCHPICATRGVIRPPLRLGD</sequence>
<proteinExistence type="predicted"/>
<organism evidence="2 3">
    <name type="scientific">Protopolystoma xenopodis</name>
    <dbReference type="NCBI Taxonomy" id="117903"/>
    <lineage>
        <taxon>Eukaryota</taxon>
        <taxon>Metazoa</taxon>
        <taxon>Spiralia</taxon>
        <taxon>Lophotrochozoa</taxon>
        <taxon>Platyhelminthes</taxon>
        <taxon>Monogenea</taxon>
        <taxon>Polyopisthocotylea</taxon>
        <taxon>Polystomatidea</taxon>
        <taxon>Polystomatidae</taxon>
        <taxon>Protopolystoma</taxon>
    </lineage>
</organism>
<evidence type="ECO:0000313" key="2">
    <source>
        <dbReference type="EMBL" id="VEL33750.1"/>
    </source>
</evidence>
<evidence type="ECO:0000256" key="1">
    <source>
        <dbReference type="SAM" id="MobiDB-lite"/>
    </source>
</evidence>
<dbReference type="AlphaFoldDB" id="A0A448XCN6"/>
<gene>
    <name evidence="2" type="ORF">PXEA_LOCUS27190</name>
</gene>
<protein>
    <submittedName>
        <fullName evidence="2">Uncharacterized protein</fullName>
    </submittedName>
</protein>
<dbReference type="Proteomes" id="UP000784294">
    <property type="component" value="Unassembled WGS sequence"/>
</dbReference>
<dbReference type="EMBL" id="CAAALY010246329">
    <property type="protein sequence ID" value="VEL33750.1"/>
    <property type="molecule type" value="Genomic_DNA"/>
</dbReference>
<keyword evidence="3" id="KW-1185">Reference proteome</keyword>
<comment type="caution">
    <text evidence="2">The sequence shown here is derived from an EMBL/GenBank/DDBJ whole genome shotgun (WGS) entry which is preliminary data.</text>
</comment>
<feature type="compositionally biased region" description="Basic and acidic residues" evidence="1">
    <location>
        <begin position="9"/>
        <end position="18"/>
    </location>
</feature>
<feature type="compositionally biased region" description="Basic and acidic residues" evidence="1">
    <location>
        <begin position="32"/>
        <end position="55"/>
    </location>
</feature>
<feature type="region of interest" description="Disordered" evidence="1">
    <location>
        <begin position="1"/>
        <end position="57"/>
    </location>
</feature>
<reference evidence="2" key="1">
    <citation type="submission" date="2018-11" db="EMBL/GenBank/DDBJ databases">
        <authorList>
            <consortium name="Pathogen Informatics"/>
        </authorList>
    </citation>
    <scope>NUCLEOTIDE SEQUENCE</scope>
</reference>
<evidence type="ECO:0000313" key="3">
    <source>
        <dbReference type="Proteomes" id="UP000784294"/>
    </source>
</evidence>
<accession>A0A448XCN6</accession>